<dbReference type="GO" id="GO:0051018">
    <property type="term" value="F:protein kinase A binding"/>
    <property type="evidence" value="ECO:0007669"/>
    <property type="project" value="InterPro"/>
</dbReference>
<feature type="compositionally biased region" description="Low complexity" evidence="1">
    <location>
        <begin position="139"/>
        <end position="154"/>
    </location>
</feature>
<dbReference type="OrthoDB" id="5584247at2759"/>
<feature type="domain" description="RGS" evidence="2">
    <location>
        <begin position="243"/>
        <end position="369"/>
    </location>
</feature>
<dbReference type="Gene3D" id="1.10.167.10">
    <property type="entry name" value="Regulator of G-protein Signalling 4, domain 2"/>
    <property type="match status" value="2"/>
</dbReference>
<protein>
    <recommendedName>
        <fullName evidence="2">RGS domain-containing protein</fullName>
    </recommendedName>
</protein>
<reference evidence="3 4" key="1">
    <citation type="journal article" date="2017" name="Gigascience">
        <title>Genome sequence of the small brown planthopper, Laodelphax striatellus.</title>
        <authorList>
            <person name="Zhu J."/>
            <person name="Jiang F."/>
            <person name="Wang X."/>
            <person name="Yang P."/>
            <person name="Bao Y."/>
            <person name="Zhao W."/>
            <person name="Wang W."/>
            <person name="Lu H."/>
            <person name="Wang Q."/>
            <person name="Cui N."/>
            <person name="Li J."/>
            <person name="Chen X."/>
            <person name="Luo L."/>
            <person name="Yu J."/>
            <person name="Kang L."/>
            <person name="Cui F."/>
        </authorList>
    </citation>
    <scope>NUCLEOTIDE SEQUENCE [LARGE SCALE GENOMIC DNA]</scope>
    <source>
        <strain evidence="3">Lst14</strain>
    </source>
</reference>
<dbReference type="SUPFAM" id="SSF48097">
    <property type="entry name" value="Regulator of G-protein signaling, RGS"/>
    <property type="match status" value="2"/>
</dbReference>
<evidence type="ECO:0000313" key="3">
    <source>
        <dbReference type="EMBL" id="RZF42609.1"/>
    </source>
</evidence>
<dbReference type="SMR" id="A0A482XAA4"/>
<dbReference type="InterPro" id="IPR016137">
    <property type="entry name" value="RGS"/>
</dbReference>
<dbReference type="PANTHER" id="PTHR13155">
    <property type="entry name" value="A-KINASE ANCHOR PROTEINS"/>
    <property type="match status" value="1"/>
</dbReference>
<dbReference type="InterPro" id="IPR037719">
    <property type="entry name" value="AKAP10_AKB_dom"/>
</dbReference>
<evidence type="ECO:0000313" key="4">
    <source>
        <dbReference type="Proteomes" id="UP000291343"/>
    </source>
</evidence>
<dbReference type="PROSITE" id="PS50132">
    <property type="entry name" value="RGS"/>
    <property type="match status" value="1"/>
</dbReference>
<dbReference type="GO" id="GO:0008104">
    <property type="term" value="P:intracellular protein localization"/>
    <property type="evidence" value="ECO:0007669"/>
    <property type="project" value="TreeGrafter"/>
</dbReference>
<dbReference type="FunCoup" id="A0A482XAA4">
    <property type="interactions" value="1914"/>
</dbReference>
<dbReference type="AlphaFoldDB" id="A0A482XAA4"/>
<keyword evidence="4" id="KW-1185">Reference proteome</keyword>
<evidence type="ECO:0000259" key="2">
    <source>
        <dbReference type="PROSITE" id="PS50132"/>
    </source>
</evidence>
<sequence>MLPFWKKTLQKNKSPLSSPGKKLNGTVESPVEIPNFNEPCSRGPLSDFKYDREDVLQQKSRLLPTFRDALEDKLAQSFFMQYLEARGYASLLNALHELKKLLKNASTIVDDPTGKNTITRTRSNDVVSLNNDKVDGDASRSSSSLSRVRCTSESGDGPLSANSANRIWQRYLAEDAPEHIRVPEELRSCVHVSRSHPDAQEHALQRLHDHFQITLEKDFWNEYLSSEWHVKYQVEVLTSRVINLADILHHNTALTSFIEFLEQEGCQYIIEFWLAATNFESLSQSEDIDPLQAQNDAMIIYDKYLSLQALCPLGIPDLCRSQVEQGICREESLRPAAACFRPALRLALGYLQTVWLPAFVCSQHYVALLAELVRSLGSAAHAHNASPSPASSVTDLSGCGGEGAAALLRKDRDPDSIWKRRRQACGLSIGRIDQLGRFETDMELGSDRKSESRITRVVKKLVNKDEGKAQEDMAWRIAEMIVKDVTDITMGGGAGLSDDDDYDVT</sequence>
<dbReference type="InterPro" id="IPR044926">
    <property type="entry name" value="RGS_subdomain_2"/>
</dbReference>
<name>A0A482XAA4_LAOST</name>
<dbReference type="Pfam" id="PF00615">
    <property type="entry name" value="RGS"/>
    <property type="match status" value="1"/>
</dbReference>
<proteinExistence type="predicted"/>
<dbReference type="SMART" id="SM00315">
    <property type="entry name" value="RGS"/>
    <property type="match status" value="2"/>
</dbReference>
<dbReference type="InterPro" id="IPR036305">
    <property type="entry name" value="RGS_sf"/>
</dbReference>
<feature type="region of interest" description="Disordered" evidence="1">
    <location>
        <begin position="130"/>
        <end position="158"/>
    </location>
</feature>
<dbReference type="Proteomes" id="UP000291343">
    <property type="component" value="Unassembled WGS sequence"/>
</dbReference>
<feature type="region of interest" description="Disordered" evidence="1">
    <location>
        <begin position="7"/>
        <end position="38"/>
    </location>
</feature>
<dbReference type="CDD" id="cd12804">
    <property type="entry name" value="AKAP10_AKB"/>
    <property type="match status" value="1"/>
</dbReference>
<dbReference type="GO" id="GO:0005886">
    <property type="term" value="C:plasma membrane"/>
    <property type="evidence" value="ECO:0007669"/>
    <property type="project" value="TreeGrafter"/>
</dbReference>
<dbReference type="PANTHER" id="PTHR13155:SF1">
    <property type="entry name" value="A-KINASE ANCHOR PROTEIN 10, MITOCHONDRIAL"/>
    <property type="match status" value="1"/>
</dbReference>
<dbReference type="InterPro" id="IPR052246">
    <property type="entry name" value="Cell_Polariz_PKAAnc"/>
</dbReference>
<dbReference type="GO" id="GO:0005739">
    <property type="term" value="C:mitochondrion"/>
    <property type="evidence" value="ECO:0007669"/>
    <property type="project" value="TreeGrafter"/>
</dbReference>
<organism evidence="3 4">
    <name type="scientific">Laodelphax striatellus</name>
    <name type="common">Small brown planthopper</name>
    <name type="synonym">Delphax striatella</name>
    <dbReference type="NCBI Taxonomy" id="195883"/>
    <lineage>
        <taxon>Eukaryota</taxon>
        <taxon>Metazoa</taxon>
        <taxon>Ecdysozoa</taxon>
        <taxon>Arthropoda</taxon>
        <taxon>Hexapoda</taxon>
        <taxon>Insecta</taxon>
        <taxon>Pterygota</taxon>
        <taxon>Neoptera</taxon>
        <taxon>Paraneoptera</taxon>
        <taxon>Hemiptera</taxon>
        <taxon>Auchenorrhyncha</taxon>
        <taxon>Fulgoroidea</taxon>
        <taxon>Delphacidae</taxon>
        <taxon>Criomorphinae</taxon>
        <taxon>Laodelphax</taxon>
    </lineage>
</organism>
<accession>A0A482XAA4</accession>
<dbReference type="InParanoid" id="A0A482XAA4"/>
<gene>
    <name evidence="3" type="ORF">LSTR_LSTR001404</name>
</gene>
<comment type="caution">
    <text evidence="3">The sequence shown here is derived from an EMBL/GenBank/DDBJ whole genome shotgun (WGS) entry which is preliminary data.</text>
</comment>
<evidence type="ECO:0000256" key="1">
    <source>
        <dbReference type="SAM" id="MobiDB-lite"/>
    </source>
</evidence>
<dbReference type="STRING" id="195883.A0A482XAA4"/>
<dbReference type="EMBL" id="QKKF02014716">
    <property type="protein sequence ID" value="RZF42609.1"/>
    <property type="molecule type" value="Genomic_DNA"/>
</dbReference>